<proteinExistence type="predicted"/>
<name>A0AAV2T7Q0_CALDB</name>
<dbReference type="PANTHER" id="PTHR12277">
    <property type="entry name" value="ALPHA/BETA HYDROLASE DOMAIN-CONTAINING PROTEIN"/>
    <property type="match status" value="1"/>
</dbReference>
<dbReference type="AlphaFoldDB" id="A0AAV2T7Q0"/>
<protein>
    <recommendedName>
        <fullName evidence="1">Serine aminopeptidase S33 domain-containing protein</fullName>
    </recommendedName>
</protein>
<dbReference type="Pfam" id="PF12146">
    <property type="entry name" value="Hydrolase_4"/>
    <property type="match status" value="1"/>
</dbReference>
<dbReference type="GO" id="GO:0052651">
    <property type="term" value="P:monoacylglycerol catabolic process"/>
    <property type="evidence" value="ECO:0007669"/>
    <property type="project" value="TreeGrafter"/>
</dbReference>
<dbReference type="GO" id="GO:0004622">
    <property type="term" value="F:phosphatidylcholine lysophospholipase activity"/>
    <property type="evidence" value="ECO:0007669"/>
    <property type="project" value="TreeGrafter"/>
</dbReference>
<dbReference type="PANTHER" id="PTHR12277:SF194">
    <property type="entry name" value="FI04476P"/>
    <property type="match status" value="1"/>
</dbReference>
<evidence type="ECO:0000313" key="2">
    <source>
        <dbReference type="EMBL" id="CAL5133542.1"/>
    </source>
</evidence>
<dbReference type="SUPFAM" id="SSF53474">
    <property type="entry name" value="alpha/beta-Hydrolases"/>
    <property type="match status" value="1"/>
</dbReference>
<evidence type="ECO:0000313" key="3">
    <source>
        <dbReference type="Proteomes" id="UP001497525"/>
    </source>
</evidence>
<dbReference type="Proteomes" id="UP001497525">
    <property type="component" value="Unassembled WGS sequence"/>
</dbReference>
<reference evidence="2" key="1">
    <citation type="submission" date="2024-06" db="EMBL/GenBank/DDBJ databases">
        <authorList>
            <person name="Liu X."/>
            <person name="Lenzi L."/>
            <person name="Haldenby T S."/>
            <person name="Uol C."/>
        </authorList>
    </citation>
    <scope>NUCLEOTIDE SEQUENCE</scope>
</reference>
<evidence type="ECO:0000259" key="1">
    <source>
        <dbReference type="Pfam" id="PF12146"/>
    </source>
</evidence>
<dbReference type="GO" id="GO:0006660">
    <property type="term" value="P:phosphatidylserine catabolic process"/>
    <property type="evidence" value="ECO:0007669"/>
    <property type="project" value="TreeGrafter"/>
</dbReference>
<dbReference type="InterPro" id="IPR029058">
    <property type="entry name" value="AB_hydrolase_fold"/>
</dbReference>
<gene>
    <name evidence="2" type="ORF">CDAUBV1_LOCUS6813</name>
</gene>
<organism evidence="2 3">
    <name type="scientific">Calicophoron daubneyi</name>
    <name type="common">Rumen fluke</name>
    <name type="synonym">Paramphistomum daubneyi</name>
    <dbReference type="NCBI Taxonomy" id="300641"/>
    <lineage>
        <taxon>Eukaryota</taxon>
        <taxon>Metazoa</taxon>
        <taxon>Spiralia</taxon>
        <taxon>Lophotrochozoa</taxon>
        <taxon>Platyhelminthes</taxon>
        <taxon>Trematoda</taxon>
        <taxon>Digenea</taxon>
        <taxon>Plagiorchiida</taxon>
        <taxon>Pronocephalata</taxon>
        <taxon>Paramphistomoidea</taxon>
        <taxon>Paramphistomidae</taxon>
        <taxon>Calicophoron</taxon>
    </lineage>
</organism>
<sequence>MFLISLMLVQCVIIFYMCLPCIIEKFPQIFYPFVFNTKNTLGHTRDNYVYFKDTGLSPSTAYNYYVESLDKKSLIGVWHIIPQESDLRLRGLEPSQAISDEALRSGKPVFIYFHGNSKSRATYWRVTIYRILSALDMNTIAFDYRGFGDSSGEVTSEKDCVIDSLSVLRNVYSRCGKAPVFFWGHSLGTGVVGSVVRHIIDHPSPDLRLPEGIILDAPFTRLASVVVLRRPLWIYRTLPYLQNRFATVISRLQVAFDTRQNLTDCPVPIMILHAEDDDMVPFKLGEKLAQSLISNRKTKVKFVRFAKRFGYKHNYIHTAPEIPDMISNFVQCILTEKENCELSSLAEQTSIS</sequence>
<feature type="domain" description="Serine aminopeptidase S33" evidence="1">
    <location>
        <begin position="109"/>
        <end position="233"/>
    </location>
</feature>
<comment type="caution">
    <text evidence="2">The sequence shown here is derived from an EMBL/GenBank/DDBJ whole genome shotgun (WGS) entry which is preliminary data.</text>
</comment>
<dbReference type="GO" id="GO:0047372">
    <property type="term" value="F:monoacylglycerol lipase activity"/>
    <property type="evidence" value="ECO:0007669"/>
    <property type="project" value="TreeGrafter"/>
</dbReference>
<accession>A0AAV2T7Q0</accession>
<dbReference type="EMBL" id="CAXLJL010000156">
    <property type="protein sequence ID" value="CAL5133542.1"/>
    <property type="molecule type" value="Genomic_DNA"/>
</dbReference>
<dbReference type="InterPro" id="IPR022742">
    <property type="entry name" value="Hydrolase_4"/>
</dbReference>
<dbReference type="GO" id="GO:0005789">
    <property type="term" value="C:endoplasmic reticulum membrane"/>
    <property type="evidence" value="ECO:0007669"/>
    <property type="project" value="TreeGrafter"/>
</dbReference>
<dbReference type="Gene3D" id="3.40.50.1820">
    <property type="entry name" value="alpha/beta hydrolase"/>
    <property type="match status" value="1"/>
</dbReference>